<keyword evidence="1" id="KW-0812">Transmembrane</keyword>
<evidence type="ECO:0000256" key="1">
    <source>
        <dbReference type="SAM" id="Phobius"/>
    </source>
</evidence>
<feature type="transmembrane region" description="Helical" evidence="1">
    <location>
        <begin position="113"/>
        <end position="134"/>
    </location>
</feature>
<dbReference type="EMBL" id="UIHC01000008">
    <property type="protein sequence ID" value="SUZ31465.1"/>
    <property type="molecule type" value="Genomic_DNA"/>
</dbReference>
<keyword evidence="1" id="KW-0472">Membrane</keyword>
<dbReference type="OrthoDB" id="7629477at2"/>
<keyword evidence="3" id="KW-1185">Reference proteome</keyword>
<dbReference type="RefSeq" id="WP_121093747.1">
    <property type="nucleotide sequence ID" value="NZ_UIHC01000008.1"/>
</dbReference>
<dbReference type="Proteomes" id="UP000272908">
    <property type="component" value="Unassembled WGS sequence"/>
</dbReference>
<evidence type="ECO:0008006" key="4">
    <source>
        <dbReference type="Google" id="ProtNLM"/>
    </source>
</evidence>
<dbReference type="AlphaFoldDB" id="A0A3B0M5X6"/>
<gene>
    <name evidence="2" type="ORF">ROE7235_01211</name>
</gene>
<name>A0A3B0M5X6_9RHOB</name>
<feature type="transmembrane region" description="Helical" evidence="1">
    <location>
        <begin position="77"/>
        <end position="101"/>
    </location>
</feature>
<sequence length="192" mass="21098">MAERSLSGRLWFAALFLGIGALIWLFRLLPLEGLGDPSLAPGETGLTLARWPAPDIMLALTLAWVVRRPDLLPAPVIVAYFFIEDILMMRPPGLWALIMLGATEFLRRRNPTLRGLVFWLEFALVSAMMLGMFLLNRMVLGIVMVPQAPLGLSLAQFVGTVGVYPVMVACLHFGLGLRKPATGEVDDLGQKL</sequence>
<evidence type="ECO:0000313" key="2">
    <source>
        <dbReference type="EMBL" id="SUZ31465.1"/>
    </source>
</evidence>
<keyword evidence="1" id="KW-1133">Transmembrane helix</keyword>
<reference evidence="3" key="1">
    <citation type="submission" date="2018-08" db="EMBL/GenBank/DDBJ databases">
        <authorList>
            <person name="Rodrigo-Torres L."/>
            <person name="Arahal R. D."/>
            <person name="Lucena T."/>
        </authorList>
    </citation>
    <scope>NUCLEOTIDE SEQUENCE [LARGE SCALE GENOMIC DNA]</scope>
    <source>
        <strain evidence="3">CECT 7235</strain>
    </source>
</reference>
<organism evidence="2 3">
    <name type="scientific">Roseinatronobacter ekhonensis</name>
    <dbReference type="NCBI Taxonomy" id="254356"/>
    <lineage>
        <taxon>Bacteria</taxon>
        <taxon>Pseudomonadati</taxon>
        <taxon>Pseudomonadota</taxon>
        <taxon>Alphaproteobacteria</taxon>
        <taxon>Rhodobacterales</taxon>
        <taxon>Paracoccaceae</taxon>
        <taxon>Roseinatronobacter</taxon>
    </lineage>
</organism>
<feature type="transmembrane region" description="Helical" evidence="1">
    <location>
        <begin position="12"/>
        <end position="29"/>
    </location>
</feature>
<evidence type="ECO:0000313" key="3">
    <source>
        <dbReference type="Proteomes" id="UP000272908"/>
    </source>
</evidence>
<feature type="transmembrane region" description="Helical" evidence="1">
    <location>
        <begin position="154"/>
        <end position="175"/>
    </location>
</feature>
<accession>A0A3B0M5X6</accession>
<proteinExistence type="predicted"/>
<protein>
    <recommendedName>
        <fullName evidence="4">Rod shape-determining protein MreD</fullName>
    </recommendedName>
</protein>